<organism evidence="3 4">
    <name type="scientific">Pragia fontium DSM 5563 = ATCC 49100</name>
    <dbReference type="NCBI Taxonomy" id="1122977"/>
    <lineage>
        <taxon>Bacteria</taxon>
        <taxon>Pseudomonadati</taxon>
        <taxon>Pseudomonadota</taxon>
        <taxon>Gammaproteobacteria</taxon>
        <taxon>Enterobacterales</taxon>
        <taxon>Budviciaceae</taxon>
        <taxon>Pragia</taxon>
    </lineage>
</organism>
<dbReference type="InterPro" id="IPR040079">
    <property type="entry name" value="Glutathione_S-Trfase"/>
</dbReference>
<sequence length="213" mass="23941">MTSDKVHILGPQFSTFVRSVQLCCEEKGIAYTVGSTIDQQTVSLNDGSLFQFHPFGKVPVLIHHGKRFFETPAICRYLDNCFDGVALQPDTAEAKAEVDEWSNCLAIYVDRALVRDYLLEFAFPRGPEGQIRKQEIKAAEPQVLKVLGLLDTELGSKPFFKGDNFTIADAILIPMLDYLQRLPHAEQLFSGLQYLPGYLQRMRDRASAKAVLI</sequence>
<feature type="domain" description="GST C-terminal" evidence="2">
    <location>
        <begin position="91"/>
        <end position="213"/>
    </location>
</feature>
<proteinExistence type="predicted"/>
<dbReference type="Gene3D" id="3.40.30.10">
    <property type="entry name" value="Glutaredoxin"/>
    <property type="match status" value="1"/>
</dbReference>
<dbReference type="PROSITE" id="PS50405">
    <property type="entry name" value="GST_CTER"/>
    <property type="match status" value="1"/>
</dbReference>
<feature type="domain" description="GST N-terminal" evidence="1">
    <location>
        <begin position="4"/>
        <end position="86"/>
    </location>
</feature>
<dbReference type="InterPro" id="IPR036282">
    <property type="entry name" value="Glutathione-S-Trfase_C_sf"/>
</dbReference>
<dbReference type="RefSeq" id="WP_074822119.1">
    <property type="nucleotide sequence ID" value="NZ_FOLW01000004.1"/>
</dbReference>
<evidence type="ECO:0000313" key="4">
    <source>
        <dbReference type="Proteomes" id="UP000226420"/>
    </source>
</evidence>
<dbReference type="CDD" id="cd00299">
    <property type="entry name" value="GST_C_family"/>
    <property type="match status" value="1"/>
</dbReference>
<dbReference type="PROSITE" id="PS50404">
    <property type="entry name" value="GST_NTER"/>
    <property type="match status" value="1"/>
</dbReference>
<dbReference type="Proteomes" id="UP000226420">
    <property type="component" value="Unassembled WGS sequence"/>
</dbReference>
<evidence type="ECO:0000313" key="3">
    <source>
        <dbReference type="EMBL" id="SFC75434.1"/>
    </source>
</evidence>
<dbReference type="SFLD" id="SFLDS00019">
    <property type="entry name" value="Glutathione_Transferase_(cytos"/>
    <property type="match status" value="1"/>
</dbReference>
<dbReference type="PANTHER" id="PTHR43968:SF6">
    <property type="entry name" value="GLUTATHIONE S-TRANSFERASE OMEGA"/>
    <property type="match status" value="1"/>
</dbReference>
<dbReference type="InterPro" id="IPR036249">
    <property type="entry name" value="Thioredoxin-like_sf"/>
</dbReference>
<dbReference type="InterPro" id="IPR050983">
    <property type="entry name" value="GST_Omega/HSP26"/>
</dbReference>
<dbReference type="InterPro" id="IPR004046">
    <property type="entry name" value="GST_C"/>
</dbReference>
<dbReference type="AlphaFoldDB" id="A0AAJ4WAA6"/>
<evidence type="ECO:0000259" key="1">
    <source>
        <dbReference type="PROSITE" id="PS50404"/>
    </source>
</evidence>
<dbReference type="InterPro" id="IPR010987">
    <property type="entry name" value="Glutathione-S-Trfase_C-like"/>
</dbReference>
<dbReference type="SUPFAM" id="SSF52833">
    <property type="entry name" value="Thioredoxin-like"/>
    <property type="match status" value="1"/>
</dbReference>
<dbReference type="Pfam" id="PF00043">
    <property type="entry name" value="GST_C"/>
    <property type="match status" value="1"/>
</dbReference>
<evidence type="ECO:0000259" key="2">
    <source>
        <dbReference type="PROSITE" id="PS50405"/>
    </source>
</evidence>
<dbReference type="SFLD" id="SFLDG00358">
    <property type="entry name" value="Main_(cytGST)"/>
    <property type="match status" value="1"/>
</dbReference>
<dbReference type="Pfam" id="PF13409">
    <property type="entry name" value="GST_N_2"/>
    <property type="match status" value="1"/>
</dbReference>
<dbReference type="SUPFAM" id="SSF47616">
    <property type="entry name" value="GST C-terminal domain-like"/>
    <property type="match status" value="1"/>
</dbReference>
<dbReference type="Gene3D" id="1.20.1050.10">
    <property type="match status" value="1"/>
</dbReference>
<reference evidence="3 4" key="1">
    <citation type="submission" date="2016-10" db="EMBL/GenBank/DDBJ databases">
        <authorList>
            <person name="Varghese N."/>
            <person name="Submissions S."/>
        </authorList>
    </citation>
    <scope>NUCLEOTIDE SEQUENCE [LARGE SCALE GENOMIC DNA]</scope>
    <source>
        <strain evidence="3 4">DSM 5563</strain>
    </source>
</reference>
<accession>A0AAJ4WAA6</accession>
<gene>
    <name evidence="3" type="ORF">SAMN02745723_10435</name>
</gene>
<dbReference type="InterPro" id="IPR004045">
    <property type="entry name" value="Glutathione_S-Trfase_N"/>
</dbReference>
<comment type="caution">
    <text evidence="3">The sequence shown here is derived from an EMBL/GenBank/DDBJ whole genome shotgun (WGS) entry which is preliminary data.</text>
</comment>
<dbReference type="GO" id="GO:0005737">
    <property type="term" value="C:cytoplasm"/>
    <property type="evidence" value="ECO:0007669"/>
    <property type="project" value="TreeGrafter"/>
</dbReference>
<name>A0AAJ4WAA6_9GAMM</name>
<dbReference type="EMBL" id="FOLW01000004">
    <property type="protein sequence ID" value="SFC75434.1"/>
    <property type="molecule type" value="Genomic_DNA"/>
</dbReference>
<dbReference type="PANTHER" id="PTHR43968">
    <property type="match status" value="1"/>
</dbReference>
<protein>
    <submittedName>
        <fullName evidence="3">Glutathione S-transferase</fullName>
    </submittedName>
</protein>